<proteinExistence type="predicted"/>
<evidence type="ECO:0000313" key="2">
    <source>
        <dbReference type="Ensembl" id="ENSTRUP00000077341.1"/>
    </source>
</evidence>
<dbReference type="PANTHER" id="PTHR44942">
    <property type="entry name" value="METHYLTRANSF_11 DOMAIN-CONTAINING PROTEIN"/>
    <property type="match status" value="1"/>
</dbReference>
<dbReference type="GO" id="GO:0008757">
    <property type="term" value="F:S-adenosylmethionine-dependent methyltransferase activity"/>
    <property type="evidence" value="ECO:0007669"/>
    <property type="project" value="InterPro"/>
</dbReference>
<dbReference type="CDD" id="cd02440">
    <property type="entry name" value="AdoMet_MTases"/>
    <property type="match status" value="1"/>
</dbReference>
<reference evidence="2 3" key="1">
    <citation type="journal article" date="2011" name="Genome Biol. Evol.">
        <title>Integration of the genetic map and genome assembly of fugu facilitates insights into distinct features of genome evolution in teleosts and mammals.</title>
        <authorList>
            <person name="Kai W."/>
            <person name="Kikuchi K."/>
            <person name="Tohari S."/>
            <person name="Chew A.K."/>
            <person name="Tay A."/>
            <person name="Fujiwara A."/>
            <person name="Hosoya S."/>
            <person name="Suetake H."/>
            <person name="Naruse K."/>
            <person name="Brenner S."/>
            <person name="Suzuki Y."/>
            <person name="Venkatesh B."/>
        </authorList>
    </citation>
    <scope>NUCLEOTIDE SEQUENCE [LARGE SCALE GENOMIC DNA]</scope>
</reference>
<accession>A0A674NWN4</accession>
<dbReference type="FunCoup" id="A0A674NWN4">
    <property type="interactions" value="4"/>
</dbReference>
<keyword evidence="3" id="KW-1185">Reference proteome</keyword>
<dbReference type="Pfam" id="PF08241">
    <property type="entry name" value="Methyltransf_11"/>
    <property type="match status" value="1"/>
</dbReference>
<dbReference type="Proteomes" id="UP000005226">
    <property type="component" value="Chromosome 1"/>
</dbReference>
<dbReference type="InterPro" id="IPR013216">
    <property type="entry name" value="Methyltransf_11"/>
</dbReference>
<dbReference type="InParanoid" id="A0A674NWN4"/>
<dbReference type="OMA" id="STHAYEM"/>
<dbReference type="GeneTree" id="ENSGT00940000163794"/>
<sequence>MSYQLFEGKDHASIYQKYRFAPPAEVKNYILQYLHKKKKPPHVLAVDLGCGTGQNSRLLAPHFQEVVAIDVSESQLEEARAVQGYPNITYSSVDLLTASSAAHWFDQPRFQAEANRVLKPQGCVALVDFTFANMRLHYQDCGERLTQIFKEVRQELLPYTSNPVATCGRKDALFSAMIFPDKEKIDSILVKSPTSVKSLLGLIESWSMFQTLKNNDPQRAEDLFLDEMGATSLQTEIVYEIEYFCILASKPG</sequence>
<dbReference type="SUPFAM" id="SSF53335">
    <property type="entry name" value="S-adenosyl-L-methionine-dependent methyltransferases"/>
    <property type="match status" value="1"/>
</dbReference>
<feature type="domain" description="Methyltransferase type 11" evidence="1">
    <location>
        <begin position="46"/>
        <end position="125"/>
    </location>
</feature>
<dbReference type="InterPro" id="IPR029063">
    <property type="entry name" value="SAM-dependent_MTases_sf"/>
</dbReference>
<protein>
    <recommendedName>
        <fullName evidence="1">Methyltransferase type 11 domain-containing protein</fullName>
    </recommendedName>
</protein>
<evidence type="ECO:0000259" key="1">
    <source>
        <dbReference type="Pfam" id="PF08241"/>
    </source>
</evidence>
<name>A0A674NWN4_TAKRU</name>
<reference evidence="2" key="2">
    <citation type="submission" date="2025-08" db="UniProtKB">
        <authorList>
            <consortium name="Ensembl"/>
        </authorList>
    </citation>
    <scope>IDENTIFICATION</scope>
</reference>
<reference evidence="2" key="3">
    <citation type="submission" date="2025-09" db="UniProtKB">
        <authorList>
            <consortium name="Ensembl"/>
        </authorList>
    </citation>
    <scope>IDENTIFICATION</scope>
</reference>
<evidence type="ECO:0000313" key="3">
    <source>
        <dbReference type="Proteomes" id="UP000005226"/>
    </source>
</evidence>
<dbReference type="InterPro" id="IPR051052">
    <property type="entry name" value="Diverse_substrate_MTase"/>
</dbReference>
<dbReference type="Ensembl" id="ENSTRUT00000063320.1">
    <property type="protein sequence ID" value="ENSTRUP00000077341.1"/>
    <property type="gene ID" value="ENSTRUG00000026622.1"/>
</dbReference>
<dbReference type="AlphaFoldDB" id="A0A674NWN4"/>
<organism evidence="2 3">
    <name type="scientific">Takifugu rubripes</name>
    <name type="common">Japanese pufferfish</name>
    <name type="synonym">Fugu rubripes</name>
    <dbReference type="NCBI Taxonomy" id="31033"/>
    <lineage>
        <taxon>Eukaryota</taxon>
        <taxon>Metazoa</taxon>
        <taxon>Chordata</taxon>
        <taxon>Craniata</taxon>
        <taxon>Vertebrata</taxon>
        <taxon>Euteleostomi</taxon>
        <taxon>Actinopterygii</taxon>
        <taxon>Neopterygii</taxon>
        <taxon>Teleostei</taxon>
        <taxon>Neoteleostei</taxon>
        <taxon>Acanthomorphata</taxon>
        <taxon>Eupercaria</taxon>
        <taxon>Tetraodontiformes</taxon>
        <taxon>Tetradontoidea</taxon>
        <taxon>Tetraodontidae</taxon>
        <taxon>Takifugu</taxon>
    </lineage>
</organism>
<dbReference type="Gene3D" id="3.40.50.150">
    <property type="entry name" value="Vaccinia Virus protein VP39"/>
    <property type="match status" value="1"/>
</dbReference>
<dbReference type="PANTHER" id="PTHR44942:SF6">
    <property type="entry name" value="NOVEL PROTEIN"/>
    <property type="match status" value="1"/>
</dbReference>